<organism evidence="22 23">
    <name type="scientific">Martelella radicis</name>
    <dbReference type="NCBI Taxonomy" id="1397476"/>
    <lineage>
        <taxon>Bacteria</taxon>
        <taxon>Pseudomonadati</taxon>
        <taxon>Pseudomonadota</taxon>
        <taxon>Alphaproteobacteria</taxon>
        <taxon>Hyphomicrobiales</taxon>
        <taxon>Aurantimonadaceae</taxon>
        <taxon>Martelella</taxon>
    </lineage>
</organism>
<gene>
    <name evidence="22" type="ORF">GGR30_002192</name>
</gene>
<dbReference type="PROSITE" id="PS50975">
    <property type="entry name" value="ATP_GRASP"/>
    <property type="match status" value="1"/>
</dbReference>
<accession>A0A7W6KJE0</accession>
<dbReference type="InterPro" id="IPR005482">
    <property type="entry name" value="Biotin_COase_C"/>
</dbReference>
<evidence type="ECO:0000259" key="20">
    <source>
        <dbReference type="PROSITE" id="PS50975"/>
    </source>
</evidence>
<dbReference type="PROSITE" id="PS50979">
    <property type="entry name" value="BC"/>
    <property type="match status" value="1"/>
</dbReference>
<dbReference type="InterPro" id="IPR004549">
    <property type="entry name" value="Acetyl_CoA_COase_biotin_COase"/>
</dbReference>
<evidence type="ECO:0000256" key="5">
    <source>
        <dbReference type="ARBA" id="ARBA00017242"/>
    </source>
</evidence>
<evidence type="ECO:0000313" key="23">
    <source>
        <dbReference type="Proteomes" id="UP000530571"/>
    </source>
</evidence>
<feature type="domain" description="ATP-grasp" evidence="20">
    <location>
        <begin position="120"/>
        <end position="316"/>
    </location>
</feature>
<reference evidence="22 23" key="1">
    <citation type="submission" date="2020-08" db="EMBL/GenBank/DDBJ databases">
        <title>Genomic Encyclopedia of Type Strains, Phase IV (KMG-IV): sequencing the most valuable type-strain genomes for metagenomic binning, comparative biology and taxonomic classification.</title>
        <authorList>
            <person name="Goeker M."/>
        </authorList>
    </citation>
    <scope>NUCLEOTIDE SEQUENCE [LARGE SCALE GENOMIC DNA]</scope>
    <source>
        <strain evidence="22 23">DSM 28101</strain>
    </source>
</reference>
<evidence type="ECO:0000256" key="11">
    <source>
        <dbReference type="ARBA" id="ARBA00022840"/>
    </source>
</evidence>
<evidence type="ECO:0000256" key="13">
    <source>
        <dbReference type="ARBA" id="ARBA00023098"/>
    </source>
</evidence>
<evidence type="ECO:0000256" key="15">
    <source>
        <dbReference type="ARBA" id="ARBA00023267"/>
    </source>
</evidence>
<dbReference type="RefSeq" id="WP_183486111.1">
    <property type="nucleotide sequence ID" value="NZ_JACIDZ010000006.1"/>
</dbReference>
<dbReference type="Pfam" id="PF02785">
    <property type="entry name" value="Biotin_carb_C"/>
    <property type="match status" value="1"/>
</dbReference>
<dbReference type="PANTHER" id="PTHR48095:SF2">
    <property type="entry name" value="BIOTIN CARBOXYLASE, CHLOROPLASTIC"/>
    <property type="match status" value="1"/>
</dbReference>
<dbReference type="InterPro" id="IPR011761">
    <property type="entry name" value="ATP-grasp"/>
</dbReference>
<sequence length="448" mass="49006">MFSKILIANRGEIALRVQRACKELGIATVAVHSTADANAMHVRLADESVCIGPPSSRESYLNIHQIVAACEITGADAVHPGYGFLSENAKFAEILEAHGITFIGPTSEHIRMMGDKITAKTTAENLGIPVVPGSGGSVDTEEDAVKTAEEIGYPVLIKATAGGGGRGMKLARTPDDLLEAWSTARGEAAAAFGNDSVYMEKYLDKPRHIEVQVFGDGEGAAIHLGERDCSLQRRHQKVWEEANSPALNVEQRMQIGEICADAMRKMKYRGAGTIEFLYENGEFYFIEMNTRLQVEHPITEAITGIDLVHEQIRVAAGAGLSVSQKDISFSGHAIECRINAENAETFRPSPGTITHFHAPGGLGVRIDSGVYQGYRIPPYYDSLIGKLIVHGRTRVECMMRLKRALDEFVVDGIDTTLPLFQDLIANQDIANGDYDIHWLEHYLEDKAK</sequence>
<evidence type="ECO:0000256" key="16">
    <source>
        <dbReference type="ARBA" id="ARBA00033786"/>
    </source>
</evidence>
<dbReference type="PANTHER" id="PTHR48095">
    <property type="entry name" value="PYRUVATE CARBOXYLASE SUBUNIT A"/>
    <property type="match status" value="1"/>
</dbReference>
<dbReference type="InterPro" id="IPR005481">
    <property type="entry name" value="BC-like_N"/>
</dbReference>
<keyword evidence="13 19" id="KW-0443">Lipid metabolism</keyword>
<name>A0A7W6KJE0_9HYPH</name>
<keyword evidence="12" id="KW-0460">Magnesium</keyword>
<dbReference type="SUPFAM" id="SSF51246">
    <property type="entry name" value="Rudiment single hybrid motif"/>
    <property type="match status" value="1"/>
</dbReference>
<keyword evidence="6 19" id="KW-0444">Lipid biosynthesis</keyword>
<evidence type="ECO:0000256" key="1">
    <source>
        <dbReference type="ARBA" id="ARBA00003761"/>
    </source>
</evidence>
<comment type="function">
    <text evidence="1 19">This protein is a component of the acetyl coenzyme A carboxylase complex; first, biotin carboxylase catalyzes the carboxylation of the carrier protein and then the transcarboxylase transfers the carboxyl group to form malonyl-CoA.</text>
</comment>
<dbReference type="PROSITE" id="PS00867">
    <property type="entry name" value="CPSASE_2"/>
    <property type="match status" value="1"/>
</dbReference>
<keyword evidence="11 18" id="KW-0067">ATP-binding</keyword>
<dbReference type="AlphaFoldDB" id="A0A7W6KJE0"/>
<dbReference type="SUPFAM" id="SSF56059">
    <property type="entry name" value="Glutathione synthetase ATP-binding domain-like"/>
    <property type="match status" value="1"/>
</dbReference>
<dbReference type="Pfam" id="PF02786">
    <property type="entry name" value="CPSase_L_D2"/>
    <property type="match status" value="1"/>
</dbReference>
<dbReference type="InterPro" id="IPR005479">
    <property type="entry name" value="CPAse_ATP-bd"/>
</dbReference>
<dbReference type="InterPro" id="IPR013815">
    <property type="entry name" value="ATP_grasp_subdomain_1"/>
</dbReference>
<dbReference type="GO" id="GO:2001295">
    <property type="term" value="P:malonyl-CoA biosynthetic process"/>
    <property type="evidence" value="ECO:0007669"/>
    <property type="project" value="UniProtKB-UniPathway"/>
</dbReference>
<evidence type="ECO:0000256" key="6">
    <source>
        <dbReference type="ARBA" id="ARBA00022516"/>
    </source>
</evidence>
<keyword evidence="15 19" id="KW-0092">Biotin</keyword>
<dbReference type="GO" id="GO:0005524">
    <property type="term" value="F:ATP binding"/>
    <property type="evidence" value="ECO:0007669"/>
    <property type="project" value="UniProtKB-UniRule"/>
</dbReference>
<evidence type="ECO:0000256" key="2">
    <source>
        <dbReference type="ARBA" id="ARBA00004956"/>
    </source>
</evidence>
<dbReference type="Gene3D" id="3.40.50.20">
    <property type="match status" value="1"/>
</dbReference>
<dbReference type="Pfam" id="PF00289">
    <property type="entry name" value="Biotin_carb_N"/>
    <property type="match status" value="1"/>
</dbReference>
<comment type="caution">
    <text evidence="22">The sequence shown here is derived from an EMBL/GenBank/DDBJ whole genome shotgun (WGS) entry which is preliminary data.</text>
</comment>
<evidence type="ECO:0000256" key="12">
    <source>
        <dbReference type="ARBA" id="ARBA00022842"/>
    </source>
</evidence>
<evidence type="ECO:0000256" key="18">
    <source>
        <dbReference type="PROSITE-ProRule" id="PRU00409"/>
    </source>
</evidence>
<dbReference type="GO" id="GO:0004075">
    <property type="term" value="F:biotin carboxylase activity"/>
    <property type="evidence" value="ECO:0007669"/>
    <property type="project" value="UniProtKB-EC"/>
</dbReference>
<dbReference type="Gene3D" id="3.30.1490.20">
    <property type="entry name" value="ATP-grasp fold, A domain"/>
    <property type="match status" value="1"/>
</dbReference>
<proteinExistence type="predicted"/>
<dbReference type="FunFam" id="3.30.1490.20:FF:000018">
    <property type="entry name" value="Biotin carboxylase"/>
    <property type="match status" value="1"/>
</dbReference>
<evidence type="ECO:0000256" key="19">
    <source>
        <dbReference type="RuleBase" id="RU365063"/>
    </source>
</evidence>
<dbReference type="Proteomes" id="UP000530571">
    <property type="component" value="Unassembled WGS sequence"/>
</dbReference>
<keyword evidence="8" id="KW-0479">Metal-binding</keyword>
<dbReference type="InterPro" id="IPR051602">
    <property type="entry name" value="ACC_Biotin_Carboxylase"/>
</dbReference>
<evidence type="ECO:0000256" key="8">
    <source>
        <dbReference type="ARBA" id="ARBA00022723"/>
    </source>
</evidence>
<protein>
    <recommendedName>
        <fullName evidence="5 19">Biotin carboxylase</fullName>
        <ecNumber evidence="4 19">6.3.4.14</ecNumber>
    </recommendedName>
    <alternativeName>
        <fullName evidence="16 19">Acetyl-coenzyme A carboxylase biotin carboxylase subunit A</fullName>
    </alternativeName>
</protein>
<evidence type="ECO:0000256" key="9">
    <source>
        <dbReference type="ARBA" id="ARBA00022741"/>
    </source>
</evidence>
<comment type="catalytic activity">
    <reaction evidence="17 19">
        <text>N(6)-biotinyl-L-lysyl-[protein] + hydrogencarbonate + ATP = N(6)-carboxybiotinyl-L-lysyl-[protein] + ADP + phosphate + H(+)</text>
        <dbReference type="Rhea" id="RHEA:13501"/>
        <dbReference type="Rhea" id="RHEA-COMP:10505"/>
        <dbReference type="Rhea" id="RHEA-COMP:10506"/>
        <dbReference type="ChEBI" id="CHEBI:15378"/>
        <dbReference type="ChEBI" id="CHEBI:17544"/>
        <dbReference type="ChEBI" id="CHEBI:30616"/>
        <dbReference type="ChEBI" id="CHEBI:43474"/>
        <dbReference type="ChEBI" id="CHEBI:83144"/>
        <dbReference type="ChEBI" id="CHEBI:83145"/>
        <dbReference type="ChEBI" id="CHEBI:456216"/>
        <dbReference type="EC" id="6.3.4.14"/>
    </reaction>
</comment>
<dbReference type="PROSITE" id="PS00866">
    <property type="entry name" value="CPSASE_1"/>
    <property type="match status" value="1"/>
</dbReference>
<dbReference type="Gene3D" id="3.30.470.20">
    <property type="entry name" value="ATP-grasp fold, B domain"/>
    <property type="match status" value="1"/>
</dbReference>
<dbReference type="FunFam" id="3.40.50.20:FF:000010">
    <property type="entry name" value="Propionyl-CoA carboxylase subunit alpha"/>
    <property type="match status" value="1"/>
</dbReference>
<dbReference type="SMART" id="SM00878">
    <property type="entry name" value="Biotin_carb_C"/>
    <property type="match status" value="1"/>
</dbReference>
<dbReference type="InterPro" id="IPR011054">
    <property type="entry name" value="Rudment_hybrid_motif"/>
</dbReference>
<evidence type="ECO:0000256" key="10">
    <source>
        <dbReference type="ARBA" id="ARBA00022832"/>
    </source>
</evidence>
<evidence type="ECO:0000313" key="22">
    <source>
        <dbReference type="EMBL" id="MBB4122263.1"/>
    </source>
</evidence>
<feature type="domain" description="Biotin carboxylation" evidence="21">
    <location>
        <begin position="1"/>
        <end position="444"/>
    </location>
</feature>
<evidence type="ECO:0000259" key="21">
    <source>
        <dbReference type="PROSITE" id="PS50979"/>
    </source>
</evidence>
<dbReference type="EC" id="6.3.4.14" evidence="4 19"/>
<evidence type="ECO:0000256" key="17">
    <source>
        <dbReference type="ARBA" id="ARBA00048600"/>
    </source>
</evidence>
<evidence type="ECO:0000256" key="7">
    <source>
        <dbReference type="ARBA" id="ARBA00022598"/>
    </source>
</evidence>
<keyword evidence="14 19" id="KW-0275">Fatty acid biosynthesis</keyword>
<dbReference type="NCBIfam" id="TIGR00514">
    <property type="entry name" value="accC"/>
    <property type="match status" value="1"/>
</dbReference>
<keyword evidence="23" id="KW-1185">Reference proteome</keyword>
<dbReference type="GO" id="GO:0046872">
    <property type="term" value="F:metal ion binding"/>
    <property type="evidence" value="ECO:0007669"/>
    <property type="project" value="UniProtKB-KW"/>
</dbReference>
<evidence type="ECO:0000256" key="3">
    <source>
        <dbReference type="ARBA" id="ARBA00011750"/>
    </source>
</evidence>
<keyword evidence="7 19" id="KW-0436">Ligase</keyword>
<evidence type="ECO:0000256" key="14">
    <source>
        <dbReference type="ARBA" id="ARBA00023160"/>
    </source>
</evidence>
<keyword evidence="10 19" id="KW-0276">Fatty acid metabolism</keyword>
<dbReference type="UniPathway" id="UPA00655">
    <property type="reaction ID" value="UER00711"/>
</dbReference>
<dbReference type="GO" id="GO:0006633">
    <property type="term" value="P:fatty acid biosynthetic process"/>
    <property type="evidence" value="ECO:0007669"/>
    <property type="project" value="UniProtKB-KW"/>
</dbReference>
<dbReference type="InterPro" id="IPR016185">
    <property type="entry name" value="PreATP-grasp_dom_sf"/>
</dbReference>
<keyword evidence="9 18" id="KW-0547">Nucleotide-binding</keyword>
<dbReference type="NCBIfam" id="NF006367">
    <property type="entry name" value="PRK08591.1"/>
    <property type="match status" value="1"/>
</dbReference>
<comment type="pathway">
    <text evidence="2 19">Lipid metabolism; malonyl-CoA biosynthesis; malonyl-CoA from acetyl-CoA: step 1/1.</text>
</comment>
<dbReference type="SUPFAM" id="SSF52440">
    <property type="entry name" value="PreATP-grasp domain"/>
    <property type="match status" value="1"/>
</dbReference>
<dbReference type="InterPro" id="IPR011764">
    <property type="entry name" value="Biotin_carboxylation_dom"/>
</dbReference>
<evidence type="ECO:0000256" key="4">
    <source>
        <dbReference type="ARBA" id="ARBA00013263"/>
    </source>
</evidence>
<dbReference type="EMBL" id="JACIDZ010000006">
    <property type="protein sequence ID" value="MBB4122263.1"/>
    <property type="molecule type" value="Genomic_DNA"/>
</dbReference>
<comment type="subunit">
    <text evidence="3 19">Acetyl-CoA carboxylase is a heterohexamer of biotin carboxyl carrier protein, biotin carboxylase and the two subunits of carboxyl transferase in a 2:2 complex.</text>
</comment>